<organism evidence="2 3">
    <name type="scientific">Pilimelia anulata</name>
    <dbReference type="NCBI Taxonomy" id="53371"/>
    <lineage>
        <taxon>Bacteria</taxon>
        <taxon>Bacillati</taxon>
        <taxon>Actinomycetota</taxon>
        <taxon>Actinomycetes</taxon>
        <taxon>Micromonosporales</taxon>
        <taxon>Micromonosporaceae</taxon>
        <taxon>Pilimelia</taxon>
    </lineage>
</organism>
<sequence length="150" mass="15710">MVAWRCLPDRPPPLGTPGSVVMPGRHVDVQVTGTPDEVAEILHRQQAAGDLVLVSAPRRLNSGQIAVTVRTYPAPAAAPATGPAGSGWRSVVRSCWAPALVVVMALAALATVGFVVWQVALFVAAWWPLLLLAGGLLAWWLLSSGGRSCC</sequence>
<accession>A0A8J3FEP2</accession>
<dbReference type="EMBL" id="BMQB01000013">
    <property type="protein sequence ID" value="GGK09497.1"/>
    <property type="molecule type" value="Genomic_DNA"/>
</dbReference>
<evidence type="ECO:0000256" key="1">
    <source>
        <dbReference type="SAM" id="Phobius"/>
    </source>
</evidence>
<proteinExistence type="predicted"/>
<dbReference type="AlphaFoldDB" id="A0A8J3FEP2"/>
<reference evidence="2" key="1">
    <citation type="journal article" date="2014" name="Int. J. Syst. Evol. Microbiol.">
        <title>Complete genome sequence of Corynebacterium casei LMG S-19264T (=DSM 44701T), isolated from a smear-ripened cheese.</title>
        <authorList>
            <consortium name="US DOE Joint Genome Institute (JGI-PGF)"/>
            <person name="Walter F."/>
            <person name="Albersmeier A."/>
            <person name="Kalinowski J."/>
            <person name="Ruckert C."/>
        </authorList>
    </citation>
    <scope>NUCLEOTIDE SEQUENCE</scope>
    <source>
        <strain evidence="2">JCM 3090</strain>
    </source>
</reference>
<reference evidence="2" key="2">
    <citation type="submission" date="2020-09" db="EMBL/GenBank/DDBJ databases">
        <authorList>
            <person name="Sun Q."/>
            <person name="Ohkuma M."/>
        </authorList>
    </citation>
    <scope>NUCLEOTIDE SEQUENCE</scope>
    <source>
        <strain evidence="2">JCM 3090</strain>
    </source>
</reference>
<evidence type="ECO:0000313" key="3">
    <source>
        <dbReference type="Proteomes" id="UP000649739"/>
    </source>
</evidence>
<name>A0A8J3FEP2_9ACTN</name>
<evidence type="ECO:0000313" key="2">
    <source>
        <dbReference type="EMBL" id="GGK09497.1"/>
    </source>
</evidence>
<keyword evidence="1" id="KW-0472">Membrane</keyword>
<comment type="caution">
    <text evidence="2">The sequence shown here is derived from an EMBL/GenBank/DDBJ whole genome shotgun (WGS) entry which is preliminary data.</text>
</comment>
<dbReference type="Proteomes" id="UP000649739">
    <property type="component" value="Unassembled WGS sequence"/>
</dbReference>
<feature type="transmembrane region" description="Helical" evidence="1">
    <location>
        <begin position="123"/>
        <end position="142"/>
    </location>
</feature>
<protein>
    <submittedName>
        <fullName evidence="2">Uncharacterized protein</fullName>
    </submittedName>
</protein>
<keyword evidence="1" id="KW-1133">Transmembrane helix</keyword>
<feature type="transmembrane region" description="Helical" evidence="1">
    <location>
        <begin position="95"/>
        <end position="117"/>
    </location>
</feature>
<keyword evidence="3" id="KW-1185">Reference proteome</keyword>
<keyword evidence="1" id="KW-0812">Transmembrane</keyword>
<gene>
    <name evidence="2" type="ORF">GCM10010123_44230</name>
</gene>